<evidence type="ECO:0000256" key="2">
    <source>
        <dbReference type="ARBA" id="ARBA00022475"/>
    </source>
</evidence>
<dbReference type="Pfam" id="PF03772">
    <property type="entry name" value="Competence"/>
    <property type="match status" value="1"/>
</dbReference>
<evidence type="ECO:0000313" key="10">
    <source>
        <dbReference type="Proteomes" id="UP001597062"/>
    </source>
</evidence>
<dbReference type="NCBIfam" id="TIGR00360">
    <property type="entry name" value="ComEC_N-term"/>
    <property type="match status" value="1"/>
</dbReference>
<dbReference type="EMBL" id="JBHTJR010000047">
    <property type="protein sequence ID" value="MFD0993413.1"/>
    <property type="molecule type" value="Genomic_DNA"/>
</dbReference>
<keyword evidence="10" id="KW-1185">Reference proteome</keyword>
<feature type="transmembrane region" description="Helical" evidence="6">
    <location>
        <begin position="329"/>
        <end position="347"/>
    </location>
</feature>
<comment type="caution">
    <text evidence="9">The sequence shown here is derived from an EMBL/GenBank/DDBJ whole genome shotgun (WGS) entry which is preliminary data.</text>
</comment>
<keyword evidence="3 6" id="KW-0812">Transmembrane</keyword>
<dbReference type="InterPro" id="IPR025405">
    <property type="entry name" value="DUF4131"/>
</dbReference>
<dbReference type="InterPro" id="IPR004477">
    <property type="entry name" value="ComEC_N"/>
</dbReference>
<organism evidence="9 10">
    <name type="scientific">Tenacibaculum geojense</name>
    <dbReference type="NCBI Taxonomy" id="915352"/>
    <lineage>
        <taxon>Bacteria</taxon>
        <taxon>Pseudomonadati</taxon>
        <taxon>Bacteroidota</taxon>
        <taxon>Flavobacteriia</taxon>
        <taxon>Flavobacteriales</taxon>
        <taxon>Flavobacteriaceae</taxon>
        <taxon>Tenacibaculum</taxon>
    </lineage>
</organism>
<evidence type="ECO:0000259" key="8">
    <source>
        <dbReference type="Pfam" id="PF13567"/>
    </source>
</evidence>
<feature type="domain" description="ComEC/Rec2-related protein" evidence="7">
    <location>
        <begin position="228"/>
        <end position="494"/>
    </location>
</feature>
<dbReference type="PANTHER" id="PTHR30619:SF1">
    <property type="entry name" value="RECOMBINATION PROTEIN 2"/>
    <property type="match status" value="1"/>
</dbReference>
<sequence>MKKTFNYIPGHLLVGLITGIIIEYYTNISINILTLIFILFFIILVYSKYYKKIIVFTCSALIIAICLGIFSVKLNADCNYKNHYKYSAKRGSSLFIKVYEVLKPSKKYVKFKGSIIQVDTTITQGDIIINIKKDTLEKINIKIDDVYITKGLLQSIREPLNPYEFSYKKYLEKQQISHQLFLNKRDFHYLKKGNLSLKGIASNIRRKIQSSLINNGFKKNEYAIINALLLGQRQEVSKDIIKNYINAGAIHILAISGLHIGIILLILNFILKPLLKLPKGIFLRTILILIMLWSFALIAGMSASVVRAVTMFSFIAIGKTFFKKQPIEFSIITSLFILLLVHPMYLFDVGFQLSYLAVFGIVIIQPKIYELWNPKIKFVNYIWTLITVSVSAQISVLPLSLYYFHQFPLLFILSNLVIVPLLGLILIGGLLIIGLSLINKLPNELVIVYSKIILWINNFIGWIADKEDFLITNISISLMTTLLFYILLISLSYFIYSKKTKALIVSLCIIIILQTVLIAGKYERQSKHEFIIFHNNKKELLAIRNGDSITILSNEEKTELIKKNPIKAYINEEKVIIDTVKTLPKFIKINEKNVMFIDSLGVYTKEIKNPLHVVLQNSPKINLNRLIDSLKPKIIIADGSNYKSYVMNWRMTCKHKKTPFHYTGENGAYILHSK</sequence>
<feature type="transmembrane region" description="Helical" evidence="6">
    <location>
        <begin position="470"/>
        <end position="495"/>
    </location>
</feature>
<protein>
    <submittedName>
        <fullName evidence="9">ComEC/Rec2 family competence protein</fullName>
    </submittedName>
</protein>
<feature type="transmembrane region" description="Helical" evidence="6">
    <location>
        <begin position="353"/>
        <end position="369"/>
    </location>
</feature>
<keyword evidence="2" id="KW-1003">Cell membrane</keyword>
<evidence type="ECO:0000256" key="3">
    <source>
        <dbReference type="ARBA" id="ARBA00022692"/>
    </source>
</evidence>
<dbReference type="RefSeq" id="WP_386107649.1">
    <property type="nucleotide sequence ID" value="NZ_JBHTJR010000047.1"/>
</dbReference>
<dbReference type="PANTHER" id="PTHR30619">
    <property type="entry name" value="DNA INTERNALIZATION/COMPETENCE PROTEIN COMEC/REC2"/>
    <property type="match status" value="1"/>
</dbReference>
<comment type="subcellular location">
    <subcellularLocation>
        <location evidence="1">Cell membrane</location>
        <topology evidence="1">Multi-pass membrane protein</topology>
    </subcellularLocation>
</comment>
<feature type="transmembrane region" description="Helical" evidence="6">
    <location>
        <begin position="502"/>
        <end position="520"/>
    </location>
</feature>
<feature type="transmembrane region" description="Helical" evidence="6">
    <location>
        <begin position="28"/>
        <end position="46"/>
    </location>
</feature>
<proteinExistence type="predicted"/>
<feature type="transmembrane region" description="Helical" evidence="6">
    <location>
        <begin position="381"/>
        <end position="404"/>
    </location>
</feature>
<accession>A0ABW3JSD0</accession>
<evidence type="ECO:0000256" key="1">
    <source>
        <dbReference type="ARBA" id="ARBA00004651"/>
    </source>
</evidence>
<evidence type="ECO:0000313" key="9">
    <source>
        <dbReference type="EMBL" id="MFD0993413.1"/>
    </source>
</evidence>
<evidence type="ECO:0000256" key="5">
    <source>
        <dbReference type="ARBA" id="ARBA00023136"/>
    </source>
</evidence>
<evidence type="ECO:0000256" key="6">
    <source>
        <dbReference type="SAM" id="Phobius"/>
    </source>
</evidence>
<feature type="transmembrane region" description="Helical" evidence="6">
    <location>
        <begin position="445"/>
        <end position="464"/>
    </location>
</feature>
<evidence type="ECO:0000256" key="4">
    <source>
        <dbReference type="ARBA" id="ARBA00022989"/>
    </source>
</evidence>
<dbReference type="InterPro" id="IPR052159">
    <property type="entry name" value="Competence_DNA_uptake"/>
</dbReference>
<reference evidence="10" key="1">
    <citation type="journal article" date="2019" name="Int. J. Syst. Evol. Microbiol.">
        <title>The Global Catalogue of Microorganisms (GCM) 10K type strain sequencing project: providing services to taxonomists for standard genome sequencing and annotation.</title>
        <authorList>
            <consortium name="The Broad Institute Genomics Platform"/>
            <consortium name="The Broad Institute Genome Sequencing Center for Infectious Disease"/>
            <person name="Wu L."/>
            <person name="Ma J."/>
        </authorList>
    </citation>
    <scope>NUCLEOTIDE SEQUENCE [LARGE SCALE GENOMIC DNA]</scope>
    <source>
        <strain evidence="10">CCUG 60527</strain>
    </source>
</reference>
<name>A0ABW3JSD0_9FLAO</name>
<keyword evidence="4 6" id="KW-1133">Transmembrane helix</keyword>
<feature type="transmembrane region" description="Helical" evidence="6">
    <location>
        <begin position="410"/>
        <end position="433"/>
    </location>
</feature>
<feature type="transmembrane region" description="Helical" evidence="6">
    <location>
        <begin position="281"/>
        <end position="299"/>
    </location>
</feature>
<gene>
    <name evidence="9" type="ORF">ACFQ1U_09370</name>
</gene>
<dbReference type="Proteomes" id="UP001597062">
    <property type="component" value="Unassembled WGS sequence"/>
</dbReference>
<keyword evidence="5 6" id="KW-0472">Membrane</keyword>
<dbReference type="Pfam" id="PF13567">
    <property type="entry name" value="DUF4131"/>
    <property type="match status" value="1"/>
</dbReference>
<feature type="domain" description="DUF4131" evidence="8">
    <location>
        <begin position="30"/>
        <end position="186"/>
    </location>
</feature>
<evidence type="ECO:0000259" key="7">
    <source>
        <dbReference type="Pfam" id="PF03772"/>
    </source>
</evidence>
<feature type="transmembrane region" description="Helical" evidence="6">
    <location>
        <begin position="248"/>
        <end position="269"/>
    </location>
</feature>
<feature type="transmembrane region" description="Helical" evidence="6">
    <location>
        <begin position="53"/>
        <end position="72"/>
    </location>
</feature>